<evidence type="ECO:0000313" key="2">
    <source>
        <dbReference type="EMBL" id="CAB3848453.1"/>
    </source>
</evidence>
<organism evidence="2 3">
    <name type="scientific">Achromobacter dolens</name>
    <dbReference type="NCBI Taxonomy" id="1287738"/>
    <lineage>
        <taxon>Bacteria</taxon>
        <taxon>Pseudomonadati</taxon>
        <taxon>Pseudomonadota</taxon>
        <taxon>Betaproteobacteria</taxon>
        <taxon>Burkholderiales</taxon>
        <taxon>Alcaligenaceae</taxon>
        <taxon>Achromobacter</taxon>
    </lineage>
</organism>
<dbReference type="Pfam" id="PF12146">
    <property type="entry name" value="Hydrolase_4"/>
    <property type="match status" value="1"/>
</dbReference>
<dbReference type="GeneID" id="94355380"/>
<name>A0A6S7CRA1_9BURK</name>
<evidence type="ECO:0000313" key="3">
    <source>
        <dbReference type="Proteomes" id="UP000494272"/>
    </source>
</evidence>
<protein>
    <recommendedName>
        <fullName evidence="1">Serine aminopeptidase S33 domain-containing protein</fullName>
    </recommendedName>
</protein>
<accession>A0A6S7CRA1</accession>
<dbReference type="SUPFAM" id="SSF53474">
    <property type="entry name" value="alpha/beta-Hydrolases"/>
    <property type="match status" value="1"/>
</dbReference>
<dbReference type="AlphaFoldDB" id="A0A6S7CRA1"/>
<dbReference type="EMBL" id="CADIKW010000002">
    <property type="protein sequence ID" value="CAB3848453.1"/>
    <property type="molecule type" value="Genomic_DNA"/>
</dbReference>
<keyword evidence="3" id="KW-1185">Reference proteome</keyword>
<dbReference type="InterPro" id="IPR022742">
    <property type="entry name" value="Hydrolase_4"/>
</dbReference>
<dbReference type="RefSeq" id="WP_054500867.1">
    <property type="nucleotide sequence ID" value="NZ_CADIKN010000003.1"/>
</dbReference>
<proteinExistence type="predicted"/>
<gene>
    <name evidence="2" type="ORF">LMG26841_01836</name>
</gene>
<dbReference type="Proteomes" id="UP000494272">
    <property type="component" value="Unassembled WGS sequence"/>
</dbReference>
<reference evidence="2 3" key="1">
    <citation type="submission" date="2020-04" db="EMBL/GenBank/DDBJ databases">
        <authorList>
            <person name="De Canck E."/>
        </authorList>
    </citation>
    <scope>NUCLEOTIDE SEQUENCE [LARGE SCALE GENOMIC DNA]</scope>
    <source>
        <strain evidence="2 3">LMG 26841</strain>
    </source>
</reference>
<sequence>MPPQLVLLPGMDGTGDLFDPLLSALPPAPPPMVLRYPAREPLGYPALEQRVRQALPAQAPFVLLAESFSGPLGAAIAAAPPPNLRGLILCASFVRAPHPRLGLARPLANWLPVTLLPRAVLHHLLLGAHGTPALRAALDRAVAQVAPAVMRARLQAVMAADQRAACAGVRLPLLYLQARHDRVVPPAAATLVRQLAPQTLLVDIDAPHCLLQAAPEAAAAAIADFLRTLDPAPAEGAVSS</sequence>
<dbReference type="InterPro" id="IPR029058">
    <property type="entry name" value="AB_hydrolase_fold"/>
</dbReference>
<dbReference type="Gene3D" id="3.40.50.1820">
    <property type="entry name" value="alpha/beta hydrolase"/>
    <property type="match status" value="1"/>
</dbReference>
<evidence type="ECO:0000259" key="1">
    <source>
        <dbReference type="Pfam" id="PF12146"/>
    </source>
</evidence>
<feature type="domain" description="Serine aminopeptidase S33" evidence="1">
    <location>
        <begin position="51"/>
        <end position="194"/>
    </location>
</feature>